<organism evidence="2 3">
    <name type="scientific">Streptomyces malaysiense</name>
    <dbReference type="NCBI Taxonomy" id="1428626"/>
    <lineage>
        <taxon>Bacteria</taxon>
        <taxon>Bacillati</taxon>
        <taxon>Actinomycetota</taxon>
        <taxon>Actinomycetes</taxon>
        <taxon>Kitasatosporales</taxon>
        <taxon>Streptomycetaceae</taxon>
        <taxon>Streptomyces</taxon>
    </lineage>
</organism>
<evidence type="ECO:0000256" key="1">
    <source>
        <dbReference type="SAM" id="SignalP"/>
    </source>
</evidence>
<dbReference type="Proteomes" id="UP000034838">
    <property type="component" value="Unassembled WGS sequence"/>
</dbReference>
<name>A0A1J4PSG9_9ACTN</name>
<sequence length="151" mass="16080">MNHRHISAALVAASAVALLATSCGSAGAVPREGAAHTARATSWKPCYLPAGRHFLKLDSARNVKGKAVVRVTPQTCKVNTRNDEDVVYTPNGAARSLGFAPGASVEVLRETTSVKVAPTWLANHKLANSPYFYYHVNGKGQISALSEIYHP</sequence>
<dbReference type="PROSITE" id="PS51257">
    <property type="entry name" value="PROKAR_LIPOPROTEIN"/>
    <property type="match status" value="1"/>
</dbReference>
<gene>
    <name evidence="2" type="ORF">VT52_031305</name>
</gene>
<proteinExistence type="predicted"/>
<reference evidence="2" key="1">
    <citation type="submission" date="2016-10" db="EMBL/GenBank/DDBJ databases">
        <title>Genome sequence of Streptomyces malaysiense MUSC 136.</title>
        <authorList>
            <person name="Lee L.-H."/>
            <person name="Ser H.-L."/>
        </authorList>
    </citation>
    <scope>NUCLEOTIDE SEQUENCE [LARGE SCALE GENOMIC DNA]</scope>
    <source>
        <strain evidence="2">MUSC 136</strain>
    </source>
</reference>
<keyword evidence="3" id="KW-1185">Reference proteome</keyword>
<keyword evidence="1" id="KW-0732">Signal</keyword>
<evidence type="ECO:0000313" key="2">
    <source>
        <dbReference type="EMBL" id="OIK23658.1"/>
    </source>
</evidence>
<feature type="signal peptide" evidence="1">
    <location>
        <begin position="1"/>
        <end position="28"/>
    </location>
</feature>
<comment type="caution">
    <text evidence="2">The sequence shown here is derived from an EMBL/GenBank/DDBJ whole genome shotgun (WGS) entry which is preliminary data.</text>
</comment>
<dbReference type="EMBL" id="LBDA02000094">
    <property type="protein sequence ID" value="OIK23658.1"/>
    <property type="molecule type" value="Genomic_DNA"/>
</dbReference>
<feature type="chain" id="PRO_5018122417" description="DUF4232 domain-containing protein" evidence="1">
    <location>
        <begin position="29"/>
        <end position="151"/>
    </location>
</feature>
<accession>A0A1J4PSG9</accession>
<dbReference type="OrthoDB" id="4237217at2"/>
<dbReference type="AlphaFoldDB" id="A0A1J4PSG9"/>
<evidence type="ECO:0008006" key="4">
    <source>
        <dbReference type="Google" id="ProtNLM"/>
    </source>
</evidence>
<dbReference type="RefSeq" id="WP_046420544.1">
    <property type="nucleotide sequence ID" value="NZ_LBDA02000094.1"/>
</dbReference>
<protein>
    <recommendedName>
        <fullName evidence="4">DUF4232 domain-containing protein</fullName>
    </recommendedName>
</protein>
<evidence type="ECO:0000313" key="3">
    <source>
        <dbReference type="Proteomes" id="UP000034838"/>
    </source>
</evidence>